<gene>
    <name evidence="2" type="ORF">RJ45_18245</name>
</gene>
<dbReference type="EMBL" id="JWLZ01000180">
    <property type="protein sequence ID" value="KHT62317.1"/>
    <property type="molecule type" value="Genomic_DNA"/>
</dbReference>
<dbReference type="InterPro" id="IPR008928">
    <property type="entry name" value="6-hairpin_glycosidase_sf"/>
</dbReference>
<evidence type="ECO:0000259" key="1">
    <source>
        <dbReference type="Pfam" id="PF06202"/>
    </source>
</evidence>
<sequence>MSTIEQAPFTEQLYVKGTFNGWGDDTPMSYIGGGCYQAVVCFSADLHNFKISDQQGTEAFSFAADKYKAVACELKQPQTLIPAKGIGNDLTFMAPETGLYTISVRVSEDNVEMVIEAGGENLDSEPNRALFDAGFSVEAGRGDVTGKGNKVLSPEQLFSELAISVEQSAPFVFGDNIDGYFDGVTHGYVAAGKYRHKQGWYLGAMASFVDGVLNDKTIAEEARIYPYGVTHGFTGGSGNDIEETFMLFSGQDSRQRSAAITVKSAEPAVLSIAPQLNLAMDSSSVNAFDGGVVYALAEELRQAGTPSFIALCANKSFSFSETTFDKTPALKNKVHLSGHHVKPLLTSTDPQAEMTVYLAFAETEAEAIAHASSLVKQDGVSIHLQQVYDMLTHSYVWTSDREYNRALMWAKAAGKVFVSTEFGKGIWAGLPWFKDCWGRDSFIAVPGITLVNGDFADAKTIIDNFASMQLMDDADVNFGRIPNRVTSLTNIIYNTTDGTPWMVREVWDYLRYSGDKGYAKAIYPVVQTYIAGIEKHYLDEHGLMTHRDPDTWMDAKLEGKLPWSARGTRANDIQALWFTSLLVAVELAKLTGDEQSAEHYQQMADQVSESFQKLFWDQEQQKLADRLYRDDQRDLQVRSNQLMTVTVPFDNGLLDKSIGAKVVKNAVSELLFPWGITSLSQYDPIFHPYHANRDEYHKDAAYHNGTIWGWNAGFTVSSLIEYGYADFAYQLTKNLSDQILYLGHRGAMSENLDAFLNQEGGLTTTGTYAQAWSVSEFTRNGYQDYIGFKPDLLSGKVVLAPCLPSSWQQFEAKLRFGSTNALQVSYQSGDAGRQRYELSYLQPGRVQDDSLKLELQLMAQDKAKYQLVLEAGELPAVIDFDPAIASVVVDGQQRDLVQLQPSFEAVIGDLAFAKPDHTLVFPALQGQHVLQRQVESADLAQAVD</sequence>
<dbReference type="Proteomes" id="UP000031278">
    <property type="component" value="Unassembled WGS sequence"/>
</dbReference>
<dbReference type="AlphaFoldDB" id="A0A0B9H0D3"/>
<dbReference type="PANTHER" id="PTHR10569:SF2">
    <property type="entry name" value="GLYCOGEN DEBRANCHING ENZYME"/>
    <property type="match status" value="1"/>
</dbReference>
<dbReference type="InterPro" id="IPR010401">
    <property type="entry name" value="AGL/Gdb1"/>
</dbReference>
<dbReference type="PANTHER" id="PTHR10569">
    <property type="entry name" value="GLYCOGEN DEBRANCHING ENZYME"/>
    <property type="match status" value="1"/>
</dbReference>
<dbReference type="Gene3D" id="1.50.10.10">
    <property type="match status" value="1"/>
</dbReference>
<dbReference type="GO" id="GO:0005980">
    <property type="term" value="P:glycogen catabolic process"/>
    <property type="evidence" value="ECO:0007669"/>
    <property type="project" value="InterPro"/>
</dbReference>
<name>A0A0B9H0D3_9GAMM</name>
<dbReference type="GO" id="GO:0004134">
    <property type="term" value="F:4-alpha-glucanotransferase activity"/>
    <property type="evidence" value="ECO:0007669"/>
    <property type="project" value="InterPro"/>
</dbReference>
<accession>A0A0B9H0D3</accession>
<reference evidence="2 3" key="1">
    <citation type="submission" date="2014-12" db="EMBL/GenBank/DDBJ databases">
        <title>Genome sequencing of Photobacterium gaetbulicola AD005a.</title>
        <authorList>
            <person name="Adrian T.G.S."/>
            <person name="Chan K.G."/>
        </authorList>
    </citation>
    <scope>NUCLEOTIDE SEQUENCE [LARGE SCALE GENOMIC DNA]</scope>
    <source>
        <strain evidence="2 3">AD005a</strain>
    </source>
</reference>
<protein>
    <submittedName>
        <fullName evidence="2">Glycogen debranching protein</fullName>
    </submittedName>
</protein>
<feature type="domain" description="Glycogen debranching enzyme C-terminal" evidence="1">
    <location>
        <begin position="420"/>
        <end position="778"/>
    </location>
</feature>
<dbReference type="InterPro" id="IPR032790">
    <property type="entry name" value="GDE_C"/>
</dbReference>
<dbReference type="RefSeq" id="WP_039465667.1">
    <property type="nucleotide sequence ID" value="NZ_JWLZ01000180.1"/>
</dbReference>
<comment type="caution">
    <text evidence="2">The sequence shown here is derived from an EMBL/GenBank/DDBJ whole genome shotgun (WGS) entry which is preliminary data.</text>
</comment>
<dbReference type="SUPFAM" id="SSF48208">
    <property type="entry name" value="Six-hairpin glycosidases"/>
    <property type="match status" value="1"/>
</dbReference>
<dbReference type="Pfam" id="PF06202">
    <property type="entry name" value="GDE_C"/>
    <property type="match status" value="1"/>
</dbReference>
<evidence type="ECO:0000313" key="3">
    <source>
        <dbReference type="Proteomes" id="UP000031278"/>
    </source>
</evidence>
<dbReference type="InterPro" id="IPR012341">
    <property type="entry name" value="6hp_glycosidase-like_sf"/>
</dbReference>
<evidence type="ECO:0000313" key="2">
    <source>
        <dbReference type="EMBL" id="KHT62317.1"/>
    </source>
</evidence>
<proteinExistence type="predicted"/>
<organism evidence="2 3">
    <name type="scientific">Photobacterium gaetbulicola</name>
    <dbReference type="NCBI Taxonomy" id="1295392"/>
    <lineage>
        <taxon>Bacteria</taxon>
        <taxon>Pseudomonadati</taxon>
        <taxon>Pseudomonadota</taxon>
        <taxon>Gammaproteobacteria</taxon>
        <taxon>Vibrionales</taxon>
        <taxon>Vibrionaceae</taxon>
        <taxon>Photobacterium</taxon>
    </lineage>
</organism>
<dbReference type="GO" id="GO:0004135">
    <property type="term" value="F:amylo-alpha-1,6-glucosidase activity"/>
    <property type="evidence" value="ECO:0007669"/>
    <property type="project" value="InterPro"/>
</dbReference>